<dbReference type="Pfam" id="PF08933">
    <property type="entry name" value="PrnB"/>
    <property type="match status" value="1"/>
</dbReference>
<dbReference type="GO" id="GO:0020037">
    <property type="term" value="F:heme binding"/>
    <property type="evidence" value="ECO:0007669"/>
    <property type="project" value="InterPro"/>
</dbReference>
<proteinExistence type="predicted"/>
<organism evidence="1">
    <name type="scientific">Porifericola rhodea</name>
    <dbReference type="NCBI Taxonomy" id="930972"/>
    <lineage>
        <taxon>Bacteria</taxon>
        <taxon>Pseudomonadati</taxon>
        <taxon>Bacteroidota</taxon>
        <taxon>Cytophagia</taxon>
        <taxon>Cytophagales</taxon>
        <taxon>Catalimonadaceae</taxon>
        <taxon>Porifericola</taxon>
    </lineage>
</organism>
<dbReference type="GO" id="GO:0019441">
    <property type="term" value="P:L-tryptophan catabolic process to kynurenine"/>
    <property type="evidence" value="ECO:0007669"/>
    <property type="project" value="InterPro"/>
</dbReference>
<evidence type="ECO:0000313" key="1">
    <source>
        <dbReference type="EMBL" id="QAV57611.1"/>
    </source>
</evidence>
<dbReference type="InterPro" id="IPR015029">
    <property type="entry name" value="PrnB"/>
</dbReference>
<accession>A0A493QZX4</accession>
<dbReference type="Gene3D" id="1.20.58.480">
    <property type="match status" value="1"/>
</dbReference>
<dbReference type="GO" id="GO:0046872">
    <property type="term" value="F:metal ion binding"/>
    <property type="evidence" value="ECO:0007669"/>
    <property type="project" value="InterPro"/>
</dbReference>
<dbReference type="RefSeq" id="WP_302240073.1">
    <property type="nucleotide sequence ID" value="NZ_CP119421.1"/>
</dbReference>
<dbReference type="SUPFAM" id="SSF140959">
    <property type="entry name" value="Indolic compounds 2,3-dioxygenase-like"/>
    <property type="match status" value="1"/>
</dbReference>
<sequence length="371" mass="42950">MKTLAFDVLKSPSLEEQLKEDHYISELDPLNADDRMPLVAAYNRNKDTIALVLQLVDMLPSVEEAADMDYFQACAAMRDIGIMLGSMKRHGVEPVHVIPELEEKLNLLGNTSDLPPRDTLIHYVRWNPEGKRERTYTGTDDERQLIKSVKVAIHPLYKAILSLDELYQLSLDDPEFVPKCEEVATYFDGMIKGVVNAKRNVSPQYFAEELRFYFDPIKLNEREYLGPGAVEMPVFIFDHILWNCDLSEKAYNEFKQAYVPYNQASVREFYYAYRQRPSLVNKVVRELDESVSYSETKMYSAKSLVKLFNLLKSFRAPHKKLADKAYEHASKDQYREKGSGGYEPGVLKYILELNLQALDRLKHSMQSYENR</sequence>
<dbReference type="Gene3D" id="1.20.58.1320">
    <property type="match status" value="1"/>
</dbReference>
<name>A0A493QZX4_9BACT</name>
<dbReference type="EMBL" id="MH567000">
    <property type="protein sequence ID" value="QAV57611.1"/>
    <property type="molecule type" value="Genomic_DNA"/>
</dbReference>
<protein>
    <submittedName>
        <fullName evidence="1">MarC</fullName>
    </submittedName>
</protein>
<dbReference type="AlphaFoldDB" id="A0A493QZX4"/>
<reference evidence="1" key="1">
    <citation type="journal article" date="2019" name="ACS Chem. Biol.">
        <title>Biosynthetic basis for structural diversity of aminophenylpyrrole-derived alkaloids.</title>
        <authorList>
            <person name="Linares-Otoya L."/>
            <person name="Liu Y."/>
            <person name="Linares-Otoya V."/>
            <person name="Armas-Mantilla L."/>
            <person name="Cruesemann M."/>
            <person name="Ganoza-Yupanqui M.L."/>
            <person name="Campos-Florian J."/>
            <person name="Koenig G.M."/>
            <person name="Schaberle T.F."/>
        </authorList>
    </citation>
    <scope>NUCLEOTIDE SEQUENCE</scope>
    <source>
        <strain evidence="1">S47</strain>
    </source>
</reference>
<dbReference type="InterPro" id="IPR037217">
    <property type="entry name" value="Trp/Indoleamine_2_3_dOase-like"/>
</dbReference>